<proteinExistence type="predicted"/>
<evidence type="ECO:0000313" key="4">
    <source>
        <dbReference type="Proteomes" id="UP000183209"/>
    </source>
</evidence>
<evidence type="ECO:0000313" key="3">
    <source>
        <dbReference type="EMBL" id="SFT16577.1"/>
    </source>
</evidence>
<dbReference type="RefSeq" id="WP_074980235.1">
    <property type="nucleotide sequence ID" value="NZ_FPAG01000012.1"/>
</dbReference>
<reference evidence="3 4" key="1">
    <citation type="submission" date="2016-10" db="EMBL/GenBank/DDBJ databases">
        <authorList>
            <person name="de Groot N.N."/>
        </authorList>
    </citation>
    <scope>NUCLEOTIDE SEQUENCE [LARGE SCALE GENOMIC DNA]</scope>
    <source>
        <strain evidence="3 4">CGMCC 1.6114</strain>
    </source>
</reference>
<keyword evidence="1" id="KW-0732">Signal</keyword>
<dbReference type="InterPro" id="IPR008969">
    <property type="entry name" value="CarboxyPept-like_regulatory"/>
</dbReference>
<dbReference type="InterPro" id="IPR037066">
    <property type="entry name" value="Plug_dom_sf"/>
</dbReference>
<accession>A0A1I6VSB3</accession>
<evidence type="ECO:0000256" key="1">
    <source>
        <dbReference type="SAM" id="SignalP"/>
    </source>
</evidence>
<feature type="domain" description="Outer membrane protein beta-barrel" evidence="2">
    <location>
        <begin position="449"/>
        <end position="779"/>
    </location>
</feature>
<gene>
    <name evidence="3" type="ORF">SAMN04487906_3324</name>
</gene>
<dbReference type="EMBL" id="FPAG01000012">
    <property type="protein sequence ID" value="SFT16577.1"/>
    <property type="molecule type" value="Genomic_DNA"/>
</dbReference>
<evidence type="ECO:0000259" key="2">
    <source>
        <dbReference type="Pfam" id="PF14905"/>
    </source>
</evidence>
<dbReference type="AlphaFoldDB" id="A0A1I6VSB3"/>
<organism evidence="3 4">
    <name type="scientific">Zhouia amylolytica</name>
    <dbReference type="NCBI Taxonomy" id="376730"/>
    <lineage>
        <taxon>Bacteria</taxon>
        <taxon>Pseudomonadati</taxon>
        <taxon>Bacteroidota</taxon>
        <taxon>Flavobacteriia</taxon>
        <taxon>Flavobacteriales</taxon>
        <taxon>Flavobacteriaceae</taxon>
        <taxon>Zhouia</taxon>
    </lineage>
</organism>
<dbReference type="Gene3D" id="2.170.130.10">
    <property type="entry name" value="TonB-dependent receptor, plug domain"/>
    <property type="match status" value="1"/>
</dbReference>
<dbReference type="Proteomes" id="UP000183209">
    <property type="component" value="Unassembled WGS sequence"/>
</dbReference>
<dbReference type="SUPFAM" id="SSF49464">
    <property type="entry name" value="Carboxypeptidase regulatory domain-like"/>
    <property type="match status" value="1"/>
</dbReference>
<name>A0A1I6VSB3_9FLAO</name>
<sequence>MKVKITLIVLLFSSYLFSQEYTITGTVKENGTKNALEAATVFAETLKDSTLISYTISKDDGSFELQLNTNVTKANVMISYTGYNSKKRIIDLNKTNIDLGEILLDQQTQELEGVNVVGERIPIQIKKDTLEFNADSFKARPDANVEELLKKLPGVEVDSDGKITVNGREVNRVLVNGKAFFGNDPKIATKNLPKEIIDKIQITDTKTETEEFTGKDSDSEEKTINITIKEEKNKGHFGRATAGYGTDDRYQLNGMLNMFKGEERFSILAGKNNINSSGFSMDEIFDMVGNSGRRSVSVGGNGSFSVNGLNFGFGQGITTSTNIGGNYANEFSDKTEVTGDYFYGGSSSFNDTKTSRENILPDRRYFTERQSSFNGDTDSHRGNARFEFELDSTLKITIAPRFNLAKSLSSNRTMENATDEDGALINESQSRSVDENEQQSFSNNLDVIKRFGSKGQFLRVGFNNNNNVTDGSSNLNTLRSVYGNNPSEEEVDQLTKIDNRSDTYQAEIEFRQPIIKNLFADLEYRYNWQNQENSRIVNDFDAASNGYTDFNADLSSEFTFKNIQQRSTFGINYEGEALSVRVNANYQNTEMNNNDRLQNLEFDKDFNNIFFSSRVRYTLSRNKRIRFDYRSSVDIPSLSQLQPIENISNPTNIVVGNPDLDAALSHRVSFNYNNFDWRSRSGMFIYGAMNFENDKITRFTVTDDNFIRRTSYTNVDGNYSANVGASYGKQIKKDTTYTLGWRLRLNSGYNNDVSFSNGVEFTSKNFSLTPRLTFDYNYKELIDIEPGYSITFNNTSYTLDNLDKVKFITHNAELRTSTYWPKNIIWGNDIVYSYNGNVSEGFDKSSVFWNMSLGVQMFKEKGTLKLLAYDLLDQNINTRRTVAEDYIQDSQGTVLQRYFMLSFTWKFDKFGGKAPQRGGMRFRRF</sequence>
<feature type="chain" id="PRO_5010195000" evidence="1">
    <location>
        <begin position="19"/>
        <end position="925"/>
    </location>
</feature>
<protein>
    <submittedName>
        <fullName evidence="3">CarboxypepD_reg-like domain-containing protein</fullName>
    </submittedName>
</protein>
<dbReference type="Pfam" id="PF14905">
    <property type="entry name" value="OMP_b-brl_3"/>
    <property type="match status" value="1"/>
</dbReference>
<feature type="signal peptide" evidence="1">
    <location>
        <begin position="1"/>
        <end position="18"/>
    </location>
</feature>
<dbReference type="InterPro" id="IPR041700">
    <property type="entry name" value="OMP_b-brl_3"/>
</dbReference>
<dbReference type="SUPFAM" id="SSF56935">
    <property type="entry name" value="Porins"/>
    <property type="match status" value="1"/>
</dbReference>
<dbReference type="OrthoDB" id="1682379at2"/>